<dbReference type="Proteomes" id="UP001281761">
    <property type="component" value="Unassembled WGS sequence"/>
</dbReference>
<feature type="region of interest" description="Disordered" evidence="1">
    <location>
        <begin position="515"/>
        <end position="534"/>
    </location>
</feature>
<proteinExistence type="predicted"/>
<feature type="compositionally biased region" description="Polar residues" evidence="1">
    <location>
        <begin position="307"/>
        <end position="320"/>
    </location>
</feature>
<feature type="region of interest" description="Disordered" evidence="1">
    <location>
        <begin position="18"/>
        <end position="39"/>
    </location>
</feature>
<accession>A0ABQ9YFV3</accession>
<name>A0ABQ9YFV3_9EUKA</name>
<feature type="region of interest" description="Disordered" evidence="1">
    <location>
        <begin position="174"/>
        <end position="210"/>
    </location>
</feature>
<evidence type="ECO:0000256" key="1">
    <source>
        <dbReference type="SAM" id="MobiDB-lite"/>
    </source>
</evidence>
<protein>
    <submittedName>
        <fullName evidence="2">Uncharacterized protein</fullName>
    </submittedName>
</protein>
<evidence type="ECO:0000313" key="2">
    <source>
        <dbReference type="EMBL" id="KAK2962540.1"/>
    </source>
</evidence>
<dbReference type="EMBL" id="JARBJD010000010">
    <property type="protein sequence ID" value="KAK2962540.1"/>
    <property type="molecule type" value="Genomic_DNA"/>
</dbReference>
<feature type="region of interest" description="Disordered" evidence="1">
    <location>
        <begin position="296"/>
        <end position="344"/>
    </location>
</feature>
<dbReference type="Pfam" id="PF03568">
    <property type="entry name" value="Separin_C"/>
    <property type="match status" value="1"/>
</dbReference>
<feature type="compositionally biased region" description="Polar residues" evidence="1">
    <location>
        <begin position="195"/>
        <end position="207"/>
    </location>
</feature>
<organism evidence="2 3">
    <name type="scientific">Blattamonas nauphoetae</name>
    <dbReference type="NCBI Taxonomy" id="2049346"/>
    <lineage>
        <taxon>Eukaryota</taxon>
        <taxon>Metamonada</taxon>
        <taxon>Preaxostyla</taxon>
        <taxon>Oxymonadida</taxon>
        <taxon>Blattamonas</taxon>
    </lineage>
</organism>
<feature type="region of interest" description="Disordered" evidence="1">
    <location>
        <begin position="228"/>
        <end position="278"/>
    </location>
</feature>
<evidence type="ECO:0000313" key="3">
    <source>
        <dbReference type="Proteomes" id="UP001281761"/>
    </source>
</evidence>
<reference evidence="2 3" key="1">
    <citation type="journal article" date="2022" name="bioRxiv">
        <title>Genomics of Preaxostyla Flagellates Illuminates Evolutionary Transitions and the Path Towards Mitochondrial Loss.</title>
        <authorList>
            <person name="Novak L.V.F."/>
            <person name="Treitli S.C."/>
            <person name="Pyrih J."/>
            <person name="Halakuc P."/>
            <person name="Pipaliya S.V."/>
            <person name="Vacek V."/>
            <person name="Brzon O."/>
            <person name="Soukal P."/>
            <person name="Eme L."/>
            <person name="Dacks J.B."/>
            <person name="Karnkowska A."/>
            <person name="Elias M."/>
            <person name="Hampl V."/>
        </authorList>
    </citation>
    <scope>NUCLEOTIDE SEQUENCE [LARGE SCALE GENOMIC DNA]</scope>
    <source>
        <strain evidence="2">NAU3</strain>
        <tissue evidence="2">Gut</tissue>
    </source>
</reference>
<gene>
    <name evidence="2" type="ORF">BLNAU_2372</name>
</gene>
<sequence length="685" mass="77585">MFDSISSAHRHPILTMLKSHLSKKQTQPETVTTSDQSKRHPLWSEVGKEDLEVIYQLNSFHVNDVKQRPSNQHDSVQSSDSLIESIVALFRQRMRSIPPTFVPTCLTVVPFFHSTLCLSMIPIASLPDPFISLHLIEKTILRDDEELPEECYDDHLKAEEMEVKNQSVEGRHRFGPIRCRTTPPRRSFVMPPQFRSHSTPPRTTNPPISTPIATPRVVHFSDDVPSAIVTPSPHTAKAKTPKKRTPTKTRKKTPTRGKENGTQVDLMPPSKWSPEGDKTTKLFALTPFRAGGSVRFGESIDPDDDTFSFNPTPKMSNALLSPTLPTPQSAPRLRSRSSERLPTRSPVIVLRDDSDSDSDFELLSAERGLASPTIEPRMNAQTQMVPMTDDVIFGWRNGGKNLGIDVNRNGWIGETTKELHRILSEDEVVMKHIKVLGDDQWRELRSHLDRDMEVLCIRLSRVLRRSGVELDWAKQKSLEEEEESVMLRDDGECDETDEVVIGKKRSLPAIPRNETRKTPRRTISRFSTPSPELERIDQEDDSPLVLLFLSPELISFPWENTRQLQHRPVARMTSLSAFLTRLQQLEQTTPTPLFSSLPTHPVNEGVDPQSVCCVINPDRNLNNLSRLINHICCRAGHVTSTNGQLVSNSNHFSRATMYICAVDMEADNTSIRRFSSRSMRDCRSC</sequence>
<feature type="compositionally biased region" description="Polar residues" evidence="1">
    <location>
        <begin position="24"/>
        <end position="35"/>
    </location>
</feature>
<comment type="caution">
    <text evidence="2">The sequence shown here is derived from an EMBL/GenBank/DDBJ whole genome shotgun (WGS) entry which is preliminary data.</text>
</comment>
<keyword evidence="3" id="KW-1185">Reference proteome</keyword>
<feature type="compositionally biased region" description="Basic residues" evidence="1">
    <location>
        <begin position="236"/>
        <end position="255"/>
    </location>
</feature>